<evidence type="ECO:0000313" key="4">
    <source>
        <dbReference type="Proteomes" id="UP000297025"/>
    </source>
</evidence>
<feature type="region of interest" description="Disordered" evidence="1">
    <location>
        <begin position="233"/>
        <end position="262"/>
    </location>
</feature>
<sequence length="422" mass="45042">MIAADGGQLDRLADALRVDGVVVEQSMGAGEAEQAHDRIAALVRETPFPVYVALVADTRGVAGAGVDVNESLAGLLHRRLGDEQALFVVDSPEGIAQVVSFGLGADPSLLSLSASADQELLRAGLEEAVVDEIGHGAPLPSVVLAEAWAQQVEELVAEAKDSDGDVYPPTLTDDEVDRLVEVAVPLATRSDWRPDVGDFVEVRAASRGFSWLVSLLAGMVVALLLGQSLRGWPSPRGAKRRQGRSPAAVPEPTTPAPEAARRKARQLVGALAEELAAVDWTVVDREWADRADAARVAAEMLLDSDDVGDLLGAQALARTGSVDLRRAQGEDAAYRPCFFDPRHGDAGHTVGWRLGQGRVDVPCCGECSRVVEAGRRPQPLRLPGRRGAQAYWKRDDVWARTGFGAVTDTLARDVLSDREARR</sequence>
<reference evidence="2" key="2">
    <citation type="journal article" date="2014" name="Int. J. Syst. Evol. Microbiol.">
        <title>Complete genome of a new Firmicutes species belonging to the dominant human colonic microbiota ('Ruminococcus bicirculans') reveals two chromosomes and a selective capacity to utilize plant glucans.</title>
        <authorList>
            <consortium name="NISC Comparative Sequencing Program"/>
            <person name="Wegmann U."/>
            <person name="Louis P."/>
            <person name="Goesmann A."/>
            <person name="Henrissat B."/>
            <person name="Duncan S.H."/>
            <person name="Flint H.J."/>
        </authorList>
    </citation>
    <scope>NUCLEOTIDE SEQUENCE</scope>
    <source>
        <strain evidence="2">CCM 7403</strain>
    </source>
</reference>
<organism evidence="3 4">
    <name type="scientific">Nocardioides daphniae</name>
    <dbReference type="NCBI Taxonomy" id="402297"/>
    <lineage>
        <taxon>Bacteria</taxon>
        <taxon>Bacillati</taxon>
        <taxon>Actinomycetota</taxon>
        <taxon>Actinomycetes</taxon>
        <taxon>Propionibacteriales</taxon>
        <taxon>Nocardioidaceae</taxon>
        <taxon>Nocardioides</taxon>
    </lineage>
</organism>
<dbReference type="OrthoDB" id="3867729at2"/>
<accession>A0A4P7U946</accession>
<reference evidence="3 4" key="1">
    <citation type="journal article" date="2008" name="Int. J. Syst. Evol. Microbiol.">
        <title>Nocardioides daphniae sp. nov., isolated from Daphnia cucullata (Crustacea: Cladocera).</title>
        <authorList>
            <person name="Toth E.M."/>
            <person name="Keki Z."/>
            <person name="Homonnay Z.G."/>
            <person name="Borsodi A.K."/>
            <person name="Marialigeti K."/>
            <person name="Schumann P."/>
        </authorList>
    </citation>
    <scope>NUCLEOTIDE SEQUENCE [LARGE SCALE GENOMIC DNA]</scope>
    <source>
        <strain evidence="3 4">JCM 16608</strain>
    </source>
</reference>
<evidence type="ECO:0000256" key="1">
    <source>
        <dbReference type="SAM" id="MobiDB-lite"/>
    </source>
</evidence>
<dbReference type="EMBL" id="BMCK01000002">
    <property type="protein sequence ID" value="GGD15219.1"/>
    <property type="molecule type" value="Genomic_DNA"/>
</dbReference>
<name>A0A4P7U946_9ACTN</name>
<dbReference type="AlphaFoldDB" id="A0A4P7U946"/>
<reference evidence="3" key="4">
    <citation type="submission" date="2019-03" db="EMBL/GenBank/DDBJ databases">
        <authorList>
            <person name="Huang Y."/>
        </authorList>
    </citation>
    <scope>NUCLEOTIDE SEQUENCE</scope>
    <source>
        <strain evidence="3">JCM 16608</strain>
    </source>
</reference>
<reference evidence="5" key="3">
    <citation type="journal article" date="2019" name="Int. J. Syst. Evol. Microbiol.">
        <title>The Global Catalogue of Microorganisms (GCM) 10K type strain sequencing project: providing services to taxonomists for standard genome sequencing and annotation.</title>
        <authorList>
            <consortium name="The Broad Institute Genomics Platform"/>
            <consortium name="The Broad Institute Genome Sequencing Center for Infectious Disease"/>
            <person name="Wu L."/>
            <person name="Ma J."/>
        </authorList>
    </citation>
    <scope>NUCLEOTIDE SEQUENCE [LARGE SCALE GENOMIC DNA]</scope>
    <source>
        <strain evidence="5">CCM 7403</strain>
    </source>
</reference>
<keyword evidence="5" id="KW-1185">Reference proteome</keyword>
<evidence type="ECO:0000313" key="3">
    <source>
        <dbReference type="EMBL" id="QCC76673.1"/>
    </source>
</evidence>
<dbReference type="KEGG" id="ndp:E2C04_04595"/>
<dbReference type="Proteomes" id="UP000630594">
    <property type="component" value="Unassembled WGS sequence"/>
</dbReference>
<proteinExistence type="predicted"/>
<protein>
    <submittedName>
        <fullName evidence="3">Uncharacterized protein</fullName>
    </submittedName>
</protein>
<gene>
    <name evidence="3" type="ORF">E2C04_04595</name>
    <name evidence="2" type="ORF">GCM10007231_12780</name>
</gene>
<evidence type="ECO:0000313" key="5">
    <source>
        <dbReference type="Proteomes" id="UP000630594"/>
    </source>
</evidence>
<dbReference type="EMBL" id="CP038462">
    <property type="protein sequence ID" value="QCC76673.1"/>
    <property type="molecule type" value="Genomic_DNA"/>
</dbReference>
<dbReference type="Proteomes" id="UP000297025">
    <property type="component" value="Chromosome"/>
</dbReference>
<reference evidence="2" key="5">
    <citation type="submission" date="2024-05" db="EMBL/GenBank/DDBJ databases">
        <authorList>
            <person name="Sun Q."/>
            <person name="Sedlacek I."/>
        </authorList>
    </citation>
    <scope>NUCLEOTIDE SEQUENCE</scope>
    <source>
        <strain evidence="2">CCM 7403</strain>
    </source>
</reference>
<dbReference type="RefSeq" id="WP_135831722.1">
    <property type="nucleotide sequence ID" value="NZ_BMCK01000002.1"/>
</dbReference>
<evidence type="ECO:0000313" key="2">
    <source>
        <dbReference type="EMBL" id="GGD15219.1"/>
    </source>
</evidence>